<comment type="caution">
    <text evidence="1">The sequence shown here is derived from an EMBL/GenBank/DDBJ whole genome shotgun (WGS) entry which is preliminary data.</text>
</comment>
<organism evidence="1 2">
    <name type="scientific">Ameiurus melas</name>
    <name type="common">Black bullhead</name>
    <name type="synonym">Silurus melas</name>
    <dbReference type="NCBI Taxonomy" id="219545"/>
    <lineage>
        <taxon>Eukaryota</taxon>
        <taxon>Metazoa</taxon>
        <taxon>Chordata</taxon>
        <taxon>Craniata</taxon>
        <taxon>Vertebrata</taxon>
        <taxon>Euteleostomi</taxon>
        <taxon>Actinopterygii</taxon>
        <taxon>Neopterygii</taxon>
        <taxon>Teleostei</taxon>
        <taxon>Ostariophysi</taxon>
        <taxon>Siluriformes</taxon>
        <taxon>Ictaluridae</taxon>
        <taxon>Ameiurus</taxon>
    </lineage>
</organism>
<protein>
    <submittedName>
        <fullName evidence="1">Uncharacterized protein</fullName>
    </submittedName>
</protein>
<dbReference type="AlphaFoldDB" id="A0A7J6A9M9"/>
<proteinExistence type="predicted"/>
<evidence type="ECO:0000313" key="1">
    <source>
        <dbReference type="EMBL" id="KAF4079466.1"/>
    </source>
</evidence>
<accession>A0A7J6A9M9</accession>
<reference evidence="1 2" key="1">
    <citation type="submission" date="2020-02" db="EMBL/GenBank/DDBJ databases">
        <title>A chromosome-scale genome assembly of the black bullhead catfish (Ameiurus melas).</title>
        <authorList>
            <person name="Wen M."/>
            <person name="Zham M."/>
            <person name="Cabau C."/>
            <person name="Klopp C."/>
            <person name="Donnadieu C."/>
            <person name="Roques C."/>
            <person name="Bouchez O."/>
            <person name="Lampietro C."/>
            <person name="Jouanno E."/>
            <person name="Herpin A."/>
            <person name="Louis A."/>
            <person name="Berthelot C."/>
            <person name="Parey E."/>
            <person name="Roest-Crollius H."/>
            <person name="Braasch I."/>
            <person name="Postlethwait J."/>
            <person name="Robinson-Rechavi M."/>
            <person name="Echchiki A."/>
            <person name="Begum T."/>
            <person name="Montfort J."/>
            <person name="Schartl M."/>
            <person name="Bobe J."/>
            <person name="Guiguen Y."/>
        </authorList>
    </citation>
    <scope>NUCLEOTIDE SEQUENCE [LARGE SCALE GENOMIC DNA]</scope>
    <source>
        <strain evidence="1">M_S1</strain>
        <tissue evidence="1">Blood</tissue>
    </source>
</reference>
<dbReference type="Proteomes" id="UP000593565">
    <property type="component" value="Unassembled WGS sequence"/>
</dbReference>
<gene>
    <name evidence="1" type="ORF">AMELA_G00178390</name>
</gene>
<name>A0A7J6A9M9_AMEME</name>
<evidence type="ECO:0000313" key="2">
    <source>
        <dbReference type="Proteomes" id="UP000593565"/>
    </source>
</evidence>
<dbReference type="EMBL" id="JAAGNN010000015">
    <property type="protein sequence ID" value="KAF4079466.1"/>
    <property type="molecule type" value="Genomic_DNA"/>
</dbReference>
<sequence>MFYPFIHPSSIPLILFRVTGNLEPIPASIKHRAGYTLDRVPIHRRAQSHTHSHTHSYTTDTLDMPISLPCMSLDWGRKPEYSEETLATRREHAIPAHTGPWWDSNSGPWGCDVNVITTNHRAPQCSTISLAQ</sequence>
<keyword evidence="2" id="KW-1185">Reference proteome</keyword>